<proteinExistence type="predicted"/>
<feature type="region of interest" description="Disordered" evidence="1">
    <location>
        <begin position="195"/>
        <end position="218"/>
    </location>
</feature>
<name>A0A179GK79_PURLI</name>
<evidence type="ECO:0000256" key="1">
    <source>
        <dbReference type="SAM" id="MobiDB-lite"/>
    </source>
</evidence>
<dbReference type="Proteomes" id="UP000078240">
    <property type="component" value="Unassembled WGS sequence"/>
</dbReference>
<feature type="region of interest" description="Disordered" evidence="1">
    <location>
        <begin position="232"/>
        <end position="325"/>
    </location>
</feature>
<evidence type="ECO:0000313" key="4">
    <source>
        <dbReference type="EMBL" id="OAQ77761.1"/>
    </source>
</evidence>
<feature type="domain" description="PA14" evidence="3">
    <location>
        <begin position="370"/>
        <end position="529"/>
    </location>
</feature>
<dbReference type="InterPro" id="IPR018871">
    <property type="entry name" value="GLEYA_adhesin_domain"/>
</dbReference>
<keyword evidence="2" id="KW-0732">Signal</keyword>
<dbReference type="Pfam" id="PF10528">
    <property type="entry name" value="GLEYA"/>
    <property type="match status" value="1"/>
</dbReference>
<evidence type="ECO:0000313" key="5">
    <source>
        <dbReference type="Proteomes" id="UP000078240"/>
    </source>
</evidence>
<protein>
    <submittedName>
        <fullName evidence="4">PA14 domain-containing protein</fullName>
    </submittedName>
</protein>
<sequence>MRTGTPLALMGLFCTAHTLKPSVPRHSEPTCETPQYDGVVEVQVIVYETPAGCLVVVETLVERPTVVEVLPGCTLTVTDAPTCITTTLTPTASICSTETISKYTVTSGTERYTSTVSGADGDCTIIFDKQHVRHGNPDIVYFKGECHYNTVNNRHKEHFREYKIHGQHPRHNINQQFARHFFRDLKWCEYTTATSSTTTSSGSDGSSSITSPSSTTTSSTIIIATTSTVTTTSSSTATTTSSSSTTITTTSPSSVTTTSSTSTSTTITSSSSSTTSSSSLSSSSTTTESTTSSASSTTEASTTTSSTTSSESTPSPTDACDTIPEQCGSGGGLTVKYYENSIETQAYGIDARTGGLGPDYYLDLEPLGTGMTDTLSVPYFYGADGRRGIYIPAEPAGSNYYPGLTNTFAGITFDANNFTLVFTGYYKAPASGPYTFCADTDNVDNFYIGSVDAFPCGEGNTTKTVPPGAQPLVYNYYGRTSRKTCGTRDLVQGYYYPIRSVFGNWGTPSHLKFTVKPPGGEETSMIGDFGYPSDCDS</sequence>
<dbReference type="PROSITE" id="PS51820">
    <property type="entry name" value="PA14"/>
    <property type="match status" value="1"/>
</dbReference>
<feature type="signal peptide" evidence="2">
    <location>
        <begin position="1"/>
        <end position="18"/>
    </location>
</feature>
<dbReference type="InterPro" id="IPR037524">
    <property type="entry name" value="PA14/GLEYA"/>
</dbReference>
<feature type="compositionally biased region" description="Low complexity" evidence="1">
    <location>
        <begin position="232"/>
        <end position="317"/>
    </location>
</feature>
<organism evidence="4 5">
    <name type="scientific">Purpureocillium lilacinum</name>
    <name type="common">Paecilomyces lilacinus</name>
    <dbReference type="NCBI Taxonomy" id="33203"/>
    <lineage>
        <taxon>Eukaryota</taxon>
        <taxon>Fungi</taxon>
        <taxon>Dikarya</taxon>
        <taxon>Ascomycota</taxon>
        <taxon>Pezizomycotina</taxon>
        <taxon>Sordariomycetes</taxon>
        <taxon>Hypocreomycetidae</taxon>
        <taxon>Hypocreales</taxon>
        <taxon>Ophiocordycipitaceae</taxon>
        <taxon>Purpureocillium</taxon>
    </lineage>
</organism>
<evidence type="ECO:0000259" key="3">
    <source>
        <dbReference type="PROSITE" id="PS51820"/>
    </source>
</evidence>
<dbReference type="Gene3D" id="2.60.120.1560">
    <property type="match status" value="1"/>
</dbReference>
<comment type="caution">
    <text evidence="4">The sequence shown here is derived from an EMBL/GenBank/DDBJ whole genome shotgun (WGS) entry which is preliminary data.</text>
</comment>
<dbReference type="AlphaFoldDB" id="A0A179GK79"/>
<dbReference type="EMBL" id="LSBH01000006">
    <property type="protein sequence ID" value="OAQ77761.1"/>
    <property type="molecule type" value="Genomic_DNA"/>
</dbReference>
<gene>
    <name evidence="4" type="ORF">VFPBJ_08233</name>
</gene>
<reference evidence="4 5" key="1">
    <citation type="submission" date="2016-01" db="EMBL/GenBank/DDBJ databases">
        <title>Biosynthesis of antibiotic leucinostatins and their inhibition on Phytophthora in bio-control Purpureocillium lilacinum.</title>
        <authorList>
            <person name="Wang G."/>
            <person name="Liu Z."/>
            <person name="Lin R."/>
            <person name="Li E."/>
            <person name="Mao Z."/>
            <person name="Ling J."/>
            <person name="Yin W."/>
            <person name="Xie B."/>
        </authorList>
    </citation>
    <scope>NUCLEOTIDE SEQUENCE [LARGE SCALE GENOMIC DNA]</scope>
    <source>
        <strain evidence="4">PLBJ-1</strain>
    </source>
</reference>
<feature type="chain" id="PRO_5008102730" evidence="2">
    <location>
        <begin position="19"/>
        <end position="537"/>
    </location>
</feature>
<evidence type="ECO:0000256" key="2">
    <source>
        <dbReference type="SAM" id="SignalP"/>
    </source>
</evidence>
<accession>A0A179GK79</accession>